<dbReference type="EMBL" id="GADI01007508">
    <property type="protein sequence ID" value="JAA66300.1"/>
    <property type="molecule type" value="mRNA"/>
</dbReference>
<protein>
    <submittedName>
        <fullName evidence="2">Putative glycerol-3-phosphate dehydrogenase</fullName>
    </submittedName>
</protein>
<reference evidence="2" key="1">
    <citation type="submission" date="2012-12" db="EMBL/GenBank/DDBJ databases">
        <title>Identification and characterization of a phenylalanine ammonia-lyase gene family in Isatis indigotica Fort.</title>
        <authorList>
            <person name="Liu Q."/>
            <person name="Chen J."/>
            <person name="Zhou X."/>
            <person name="Di P."/>
            <person name="Xiao Y."/>
            <person name="Xuan H."/>
            <person name="Zhang L."/>
            <person name="Chen W."/>
        </authorList>
    </citation>
    <scope>NUCLEOTIDE SEQUENCE</scope>
    <source>
        <tissue evidence="2">Salivary gland</tissue>
    </source>
</reference>
<feature type="compositionally biased region" description="Low complexity" evidence="1">
    <location>
        <begin position="76"/>
        <end position="86"/>
    </location>
</feature>
<dbReference type="AlphaFoldDB" id="A0A0K8R569"/>
<accession>A0A0K8R569</accession>
<feature type="region of interest" description="Disordered" evidence="1">
    <location>
        <begin position="72"/>
        <end position="95"/>
    </location>
</feature>
<organism evidence="2">
    <name type="scientific">Ixodes ricinus</name>
    <name type="common">Common tick</name>
    <name type="synonym">Acarus ricinus</name>
    <dbReference type="NCBI Taxonomy" id="34613"/>
    <lineage>
        <taxon>Eukaryota</taxon>
        <taxon>Metazoa</taxon>
        <taxon>Ecdysozoa</taxon>
        <taxon>Arthropoda</taxon>
        <taxon>Chelicerata</taxon>
        <taxon>Arachnida</taxon>
        <taxon>Acari</taxon>
        <taxon>Parasitiformes</taxon>
        <taxon>Ixodida</taxon>
        <taxon>Ixodoidea</taxon>
        <taxon>Ixodidae</taxon>
        <taxon>Ixodinae</taxon>
        <taxon>Ixodes</taxon>
    </lineage>
</organism>
<evidence type="ECO:0000313" key="2">
    <source>
        <dbReference type="EMBL" id="JAA66300.1"/>
    </source>
</evidence>
<evidence type="ECO:0000256" key="1">
    <source>
        <dbReference type="SAM" id="MobiDB-lite"/>
    </source>
</evidence>
<name>A0A0K8R569_IXORI</name>
<sequence>MYRFPVGCLCLSGCCVQKLSSDMTGAVALGHSAVAPLFNFFPAVRFTYPVSVSKSGRWRKATTWINEVFTQPQSCPPSSLSLSLLPRKPGDVTSM</sequence>
<proteinExistence type="evidence at transcript level"/>